<dbReference type="OrthoDB" id="5815145at2"/>
<evidence type="ECO:0000313" key="2">
    <source>
        <dbReference type="EMBL" id="SKA16614.1"/>
    </source>
</evidence>
<dbReference type="Proteomes" id="UP000190834">
    <property type="component" value="Unassembled WGS sequence"/>
</dbReference>
<gene>
    <name evidence="2" type="ORF">SAMN02745782_02713</name>
</gene>
<evidence type="ECO:0008006" key="4">
    <source>
        <dbReference type="Google" id="ProtNLM"/>
    </source>
</evidence>
<name>A0A1T4RKU4_VIBCI</name>
<dbReference type="Pfam" id="PF11205">
    <property type="entry name" value="DUF2987"/>
    <property type="match status" value="1"/>
</dbReference>
<proteinExistence type="predicted"/>
<accession>A0A1T4RKU4</accession>
<keyword evidence="1" id="KW-0732">Signal</keyword>
<evidence type="ECO:0000256" key="1">
    <source>
        <dbReference type="SAM" id="SignalP"/>
    </source>
</evidence>
<dbReference type="STRING" id="1123491.SAMN02745782_02713"/>
<organism evidence="2 3">
    <name type="scientific">Vibrio cincinnatiensis DSM 19608</name>
    <dbReference type="NCBI Taxonomy" id="1123491"/>
    <lineage>
        <taxon>Bacteria</taxon>
        <taxon>Pseudomonadati</taxon>
        <taxon>Pseudomonadota</taxon>
        <taxon>Gammaproteobacteria</taxon>
        <taxon>Vibrionales</taxon>
        <taxon>Vibrionaceae</taxon>
        <taxon>Vibrio</taxon>
    </lineage>
</organism>
<protein>
    <recommendedName>
        <fullName evidence="4">DUF2987 domain-containing protein</fullName>
    </recommendedName>
</protein>
<reference evidence="3" key="1">
    <citation type="submission" date="2017-02" db="EMBL/GenBank/DDBJ databases">
        <authorList>
            <person name="Varghese N."/>
            <person name="Submissions S."/>
        </authorList>
    </citation>
    <scope>NUCLEOTIDE SEQUENCE [LARGE SCALE GENOMIC DNA]</scope>
    <source>
        <strain evidence="3">DSM 19608</strain>
    </source>
</reference>
<feature type="signal peptide" evidence="1">
    <location>
        <begin position="1"/>
        <end position="22"/>
    </location>
</feature>
<evidence type="ECO:0000313" key="3">
    <source>
        <dbReference type="Proteomes" id="UP000190834"/>
    </source>
</evidence>
<dbReference type="AlphaFoldDB" id="A0A1T4RKU4"/>
<feature type="chain" id="PRO_5013092054" description="DUF2987 domain-containing protein" evidence="1">
    <location>
        <begin position="23"/>
        <end position="219"/>
    </location>
</feature>
<dbReference type="InterPro" id="IPR021370">
    <property type="entry name" value="DUF2987"/>
</dbReference>
<dbReference type="RefSeq" id="WP_078927057.1">
    <property type="nucleotide sequence ID" value="NZ_FUXB01000014.1"/>
</dbReference>
<dbReference type="GeneID" id="70583575"/>
<dbReference type="EMBL" id="FUXB01000014">
    <property type="protein sequence ID" value="SKA16614.1"/>
    <property type="molecule type" value="Genomic_DNA"/>
</dbReference>
<sequence>MRLPIALLLTCLSLGASLPTQAQEYMFTYSKLFSQLKHNTKEQYPDVKVGIFFVNAESKQRCTIEKAWMEKEAHYELLSSNETHELLLPLDNHLRQANPLVFVNTPSDQRCDFSVVVMARQPLEGRVDYQELERLLPQMQSLLQELGGMFARWFTPHVAGVTLEFAKDIHGQVTLSSGERLPIIDGKVQITLDQIGKEGWIRLPASTQRVLPFLPAAGK</sequence>
<keyword evidence="3" id="KW-1185">Reference proteome</keyword>